<dbReference type="SUPFAM" id="SSF109998">
    <property type="entry name" value="Triger factor/SurA peptide-binding domain-like"/>
    <property type="match status" value="1"/>
</dbReference>
<dbReference type="RefSeq" id="WP_149545075.1">
    <property type="nucleotide sequence ID" value="NZ_VTPS01000007.1"/>
</dbReference>
<dbReference type="InterPro" id="IPR050245">
    <property type="entry name" value="PrsA_foldase"/>
</dbReference>
<evidence type="ECO:0008006" key="4">
    <source>
        <dbReference type="Google" id="ProtNLM"/>
    </source>
</evidence>
<protein>
    <recommendedName>
        <fullName evidence="4">SurA N-terminal domain-containing protein</fullName>
    </recommendedName>
</protein>
<gene>
    <name evidence="2" type="ORF">FWJ32_06070</name>
</gene>
<dbReference type="InterPro" id="IPR027304">
    <property type="entry name" value="Trigger_fact/SurA_dom_sf"/>
</dbReference>
<dbReference type="PANTHER" id="PTHR47245">
    <property type="entry name" value="PEPTIDYLPROLYL ISOMERASE"/>
    <property type="match status" value="1"/>
</dbReference>
<keyword evidence="1" id="KW-0812">Transmembrane</keyword>
<accession>A0A5D8QCQ1</accession>
<dbReference type="EMBL" id="VTPS01000007">
    <property type="protein sequence ID" value="TZE82312.1"/>
    <property type="molecule type" value="Genomic_DNA"/>
</dbReference>
<dbReference type="Gene3D" id="1.10.4030.10">
    <property type="entry name" value="Porin chaperone SurA, peptide-binding domain"/>
    <property type="match status" value="1"/>
</dbReference>
<evidence type="ECO:0000313" key="2">
    <source>
        <dbReference type="EMBL" id="TZE82312.1"/>
    </source>
</evidence>
<sequence>MKRKTIVFMIVIAVVLITAVAVWGINEWLYTGQKVKEISQNKSTEVVARVGNVEITKNDVDQMMVLYDLQEVQYQKTADETKNKGVPVPPKPSWDADSALQKMIDDELLYQEAKSKGYEVSMEEAQKYADQTRETIQKIVDGEIDTPNRDEMIAAYDNLKEFIKGMGMTEDEYWQPLVPEYQKALAIGKLRKEILSSIPAEKRIDTEYIDSYMKSYIDKLKSKYKVEIIN</sequence>
<comment type="caution">
    <text evidence="2">The sequence shown here is derived from an EMBL/GenBank/DDBJ whole genome shotgun (WGS) entry which is preliminary data.</text>
</comment>
<reference evidence="2 3" key="1">
    <citation type="submission" date="2019-08" db="EMBL/GenBank/DDBJ databases">
        <title>Calorimonas adulescens gen. nov., sp. nov., an anaerobic thermophilic bacterium from Sakhalin hot spring.</title>
        <authorList>
            <person name="Khomyakova M.A."/>
            <person name="Merkel A.Y."/>
            <person name="Novikov A."/>
            <person name="Bonch-Osmolovskaya E.A."/>
            <person name="Slobodkin A.I."/>
        </authorList>
    </citation>
    <scope>NUCLEOTIDE SEQUENCE [LARGE SCALE GENOMIC DNA]</scope>
    <source>
        <strain evidence="2 3">A05MB</strain>
    </source>
</reference>
<dbReference type="AlphaFoldDB" id="A0A5D8QCQ1"/>
<dbReference type="PANTHER" id="PTHR47245:SF2">
    <property type="entry name" value="PEPTIDYL-PROLYL CIS-TRANS ISOMERASE HP_0175-RELATED"/>
    <property type="match status" value="1"/>
</dbReference>
<evidence type="ECO:0000256" key="1">
    <source>
        <dbReference type="SAM" id="Phobius"/>
    </source>
</evidence>
<evidence type="ECO:0000313" key="3">
    <source>
        <dbReference type="Proteomes" id="UP000322976"/>
    </source>
</evidence>
<dbReference type="Proteomes" id="UP000322976">
    <property type="component" value="Unassembled WGS sequence"/>
</dbReference>
<organism evidence="2 3">
    <name type="scientific">Calorimonas adulescens</name>
    <dbReference type="NCBI Taxonomy" id="2606906"/>
    <lineage>
        <taxon>Bacteria</taxon>
        <taxon>Bacillati</taxon>
        <taxon>Bacillota</taxon>
        <taxon>Clostridia</taxon>
        <taxon>Thermoanaerobacterales</taxon>
        <taxon>Thermoanaerobacteraceae</taxon>
        <taxon>Calorimonas</taxon>
    </lineage>
</organism>
<keyword evidence="1" id="KW-1133">Transmembrane helix</keyword>
<proteinExistence type="predicted"/>
<dbReference type="Pfam" id="PF13624">
    <property type="entry name" value="SurA_N_3"/>
    <property type="match status" value="1"/>
</dbReference>
<feature type="transmembrane region" description="Helical" evidence="1">
    <location>
        <begin position="6"/>
        <end position="26"/>
    </location>
</feature>
<keyword evidence="3" id="KW-1185">Reference proteome</keyword>
<keyword evidence="1" id="KW-0472">Membrane</keyword>
<name>A0A5D8QCQ1_9THEO</name>